<dbReference type="InterPro" id="IPR035906">
    <property type="entry name" value="MetI-like_sf"/>
</dbReference>
<feature type="domain" description="ABC transmembrane type-1" evidence="10">
    <location>
        <begin position="78"/>
        <end position="269"/>
    </location>
</feature>
<reference evidence="11" key="1">
    <citation type="submission" date="2022-06" db="EMBL/GenBank/DDBJ databases">
        <title>Vallitalea longa sp. nov., an anaerobic bacterium isolated from marine sediment.</title>
        <authorList>
            <person name="Hirano S."/>
            <person name="Terahara T."/>
            <person name="Mori K."/>
            <person name="Hamada M."/>
            <person name="Matsumoto R."/>
            <person name="Kobayashi T."/>
        </authorList>
    </citation>
    <scope>NUCLEOTIDE SEQUENCE</scope>
    <source>
        <strain evidence="11">SH18-1</strain>
    </source>
</reference>
<keyword evidence="12" id="KW-1185">Reference proteome</keyword>
<dbReference type="PANTHER" id="PTHR32243:SF50">
    <property type="entry name" value="MALTOSE_MALTODEXTRIN TRANSPORT SYSTEM PERMEASE PROTEIN MALG"/>
    <property type="match status" value="1"/>
</dbReference>
<gene>
    <name evidence="11" type="ORF">SH1V18_30690</name>
</gene>
<dbReference type="Proteomes" id="UP001144256">
    <property type="component" value="Unassembled WGS sequence"/>
</dbReference>
<evidence type="ECO:0000256" key="9">
    <source>
        <dbReference type="RuleBase" id="RU363032"/>
    </source>
</evidence>
<evidence type="ECO:0000256" key="4">
    <source>
        <dbReference type="ARBA" id="ARBA00022475"/>
    </source>
</evidence>
<feature type="transmembrane region" description="Helical" evidence="9">
    <location>
        <begin position="146"/>
        <end position="169"/>
    </location>
</feature>
<keyword evidence="5" id="KW-0762">Sugar transport</keyword>
<dbReference type="Gene3D" id="1.10.3720.10">
    <property type="entry name" value="MetI-like"/>
    <property type="match status" value="1"/>
</dbReference>
<dbReference type="AlphaFoldDB" id="A0A9W6DH82"/>
<keyword evidence="8 9" id="KW-0472">Membrane</keyword>
<feature type="transmembrane region" description="Helical" evidence="9">
    <location>
        <begin position="82"/>
        <end position="102"/>
    </location>
</feature>
<evidence type="ECO:0000256" key="6">
    <source>
        <dbReference type="ARBA" id="ARBA00022692"/>
    </source>
</evidence>
<sequence length="284" mass="32307">MKGCLKLMKTKKVTRNIGYYIILALFSLMVLIPVLWMVSTAFKPEVETFTIPPRWIPENPTLDSFRNIRTAYPFFTQLKNSFIVVVGSTIITVIFACFSGYGVTRFKFKGRKQFMSFLLVTQMFPSIMVLVPFYTILNKLNLINTYWGLIVVYVSMSIAFATWMITSFFKSIPISLDEAAIIDGCTRFQVFWKIVLPLTIPGLVSICIYCFINGWNEYMFASTFVTTEEMKTITVGIAELSGQYKILWNDMMAASLVASVPLVVLFVFLQKYFISGMTAGAVKN</sequence>
<proteinExistence type="inferred from homology"/>
<evidence type="ECO:0000256" key="2">
    <source>
        <dbReference type="ARBA" id="ARBA00009047"/>
    </source>
</evidence>
<dbReference type="GO" id="GO:0005886">
    <property type="term" value="C:plasma membrane"/>
    <property type="evidence" value="ECO:0007669"/>
    <property type="project" value="UniProtKB-SubCell"/>
</dbReference>
<evidence type="ECO:0000313" key="12">
    <source>
        <dbReference type="Proteomes" id="UP001144256"/>
    </source>
</evidence>
<evidence type="ECO:0000256" key="8">
    <source>
        <dbReference type="ARBA" id="ARBA00023136"/>
    </source>
</evidence>
<evidence type="ECO:0000256" key="1">
    <source>
        <dbReference type="ARBA" id="ARBA00004651"/>
    </source>
</evidence>
<dbReference type="InterPro" id="IPR050901">
    <property type="entry name" value="BP-dep_ABC_trans_perm"/>
</dbReference>
<comment type="similarity">
    <text evidence="2">Belongs to the binding-protein-dependent transport system permease family. MalFG subfamily.</text>
</comment>
<comment type="caution">
    <text evidence="11">The sequence shown here is derived from an EMBL/GenBank/DDBJ whole genome shotgun (WGS) entry which is preliminary data.</text>
</comment>
<dbReference type="PROSITE" id="PS50928">
    <property type="entry name" value="ABC_TM1"/>
    <property type="match status" value="1"/>
</dbReference>
<dbReference type="Pfam" id="PF00528">
    <property type="entry name" value="BPD_transp_1"/>
    <property type="match status" value="1"/>
</dbReference>
<evidence type="ECO:0000313" key="11">
    <source>
        <dbReference type="EMBL" id="GKX30589.1"/>
    </source>
</evidence>
<protein>
    <submittedName>
        <fullName evidence="11">ABC transporter permease</fullName>
    </submittedName>
</protein>
<keyword evidence="4" id="KW-1003">Cell membrane</keyword>
<organism evidence="11 12">
    <name type="scientific">Vallitalea longa</name>
    <dbReference type="NCBI Taxonomy" id="2936439"/>
    <lineage>
        <taxon>Bacteria</taxon>
        <taxon>Bacillati</taxon>
        <taxon>Bacillota</taxon>
        <taxon>Clostridia</taxon>
        <taxon>Lachnospirales</taxon>
        <taxon>Vallitaleaceae</taxon>
        <taxon>Vallitalea</taxon>
    </lineage>
</organism>
<comment type="subcellular location">
    <subcellularLocation>
        <location evidence="1 9">Cell membrane</location>
        <topology evidence="1 9">Multi-pass membrane protein</topology>
    </subcellularLocation>
</comment>
<evidence type="ECO:0000259" key="10">
    <source>
        <dbReference type="PROSITE" id="PS50928"/>
    </source>
</evidence>
<dbReference type="EMBL" id="BRLB01000010">
    <property type="protein sequence ID" value="GKX30589.1"/>
    <property type="molecule type" value="Genomic_DNA"/>
</dbReference>
<feature type="transmembrane region" description="Helical" evidence="9">
    <location>
        <begin position="114"/>
        <end position="134"/>
    </location>
</feature>
<evidence type="ECO:0000256" key="5">
    <source>
        <dbReference type="ARBA" id="ARBA00022597"/>
    </source>
</evidence>
<feature type="transmembrane region" description="Helical" evidence="9">
    <location>
        <begin position="251"/>
        <end position="269"/>
    </location>
</feature>
<keyword evidence="6 9" id="KW-0812">Transmembrane</keyword>
<accession>A0A9W6DH82</accession>
<dbReference type="GO" id="GO:0055085">
    <property type="term" value="P:transmembrane transport"/>
    <property type="evidence" value="ECO:0007669"/>
    <property type="project" value="InterPro"/>
</dbReference>
<dbReference type="CDD" id="cd06261">
    <property type="entry name" value="TM_PBP2"/>
    <property type="match status" value="1"/>
</dbReference>
<feature type="transmembrane region" description="Helical" evidence="9">
    <location>
        <begin position="190"/>
        <end position="215"/>
    </location>
</feature>
<dbReference type="PANTHER" id="PTHR32243">
    <property type="entry name" value="MALTOSE TRANSPORT SYSTEM PERMEASE-RELATED"/>
    <property type="match status" value="1"/>
</dbReference>
<evidence type="ECO:0000256" key="7">
    <source>
        <dbReference type="ARBA" id="ARBA00022989"/>
    </source>
</evidence>
<dbReference type="SUPFAM" id="SSF161098">
    <property type="entry name" value="MetI-like"/>
    <property type="match status" value="1"/>
</dbReference>
<feature type="transmembrane region" description="Helical" evidence="9">
    <location>
        <begin position="20"/>
        <end position="38"/>
    </location>
</feature>
<dbReference type="InterPro" id="IPR000515">
    <property type="entry name" value="MetI-like"/>
</dbReference>
<keyword evidence="3 9" id="KW-0813">Transport</keyword>
<keyword evidence="7 9" id="KW-1133">Transmembrane helix</keyword>
<name>A0A9W6DH82_9FIRM</name>
<evidence type="ECO:0000256" key="3">
    <source>
        <dbReference type="ARBA" id="ARBA00022448"/>
    </source>
</evidence>